<evidence type="ECO:0000256" key="3">
    <source>
        <dbReference type="ARBA" id="ARBA00023043"/>
    </source>
</evidence>
<feature type="region of interest" description="Disordered" evidence="5">
    <location>
        <begin position="748"/>
        <end position="794"/>
    </location>
</feature>
<feature type="compositionally biased region" description="Acidic residues" evidence="5">
    <location>
        <begin position="1675"/>
        <end position="1723"/>
    </location>
</feature>
<proteinExistence type="inferred from homology"/>
<dbReference type="PRINTS" id="PR01415">
    <property type="entry name" value="ANKYRIN"/>
</dbReference>
<evidence type="ECO:0000256" key="1">
    <source>
        <dbReference type="ARBA" id="ARBA00007920"/>
    </source>
</evidence>
<dbReference type="Gene3D" id="3.40.50.1820">
    <property type="entry name" value="alpha/beta hydrolase"/>
    <property type="match status" value="1"/>
</dbReference>
<dbReference type="SUPFAM" id="SSF53474">
    <property type="entry name" value="alpha/beta-Hydrolases"/>
    <property type="match status" value="1"/>
</dbReference>
<feature type="repeat" description="ANK" evidence="4">
    <location>
        <begin position="1251"/>
        <end position="1283"/>
    </location>
</feature>
<accession>A0A7R8ATZ9</accession>
<dbReference type="Proteomes" id="UP000654913">
    <property type="component" value="Chromosome 8"/>
</dbReference>
<dbReference type="InterPro" id="IPR027417">
    <property type="entry name" value="P-loop_NTPase"/>
</dbReference>
<keyword evidence="9" id="KW-1185">Reference proteome</keyword>
<dbReference type="PANTHER" id="PTHR24126">
    <property type="entry name" value="ANKYRIN REPEAT, PH AND SEC7 DOMAIN CONTAINING PROTEIN SECG-RELATED"/>
    <property type="match status" value="1"/>
</dbReference>
<dbReference type="OrthoDB" id="4772757at2759"/>
<dbReference type="Pfam" id="PF05057">
    <property type="entry name" value="DUF676"/>
    <property type="match status" value="1"/>
</dbReference>
<feature type="domain" description="Nephrocystin 3-like N-terminal" evidence="7">
    <location>
        <begin position="341"/>
        <end position="496"/>
    </location>
</feature>
<dbReference type="Pfam" id="PF00023">
    <property type="entry name" value="Ank"/>
    <property type="match status" value="2"/>
</dbReference>
<evidence type="ECO:0000313" key="9">
    <source>
        <dbReference type="Proteomes" id="UP000654913"/>
    </source>
</evidence>
<feature type="repeat" description="ANK" evidence="4">
    <location>
        <begin position="996"/>
        <end position="1028"/>
    </location>
</feature>
<organism evidence="8 9">
    <name type="scientific">Aspergillus puulaauensis</name>
    <dbReference type="NCBI Taxonomy" id="1220207"/>
    <lineage>
        <taxon>Eukaryota</taxon>
        <taxon>Fungi</taxon>
        <taxon>Dikarya</taxon>
        <taxon>Ascomycota</taxon>
        <taxon>Pezizomycotina</taxon>
        <taxon>Eurotiomycetes</taxon>
        <taxon>Eurotiomycetidae</taxon>
        <taxon>Eurotiales</taxon>
        <taxon>Aspergillaceae</taxon>
        <taxon>Aspergillus</taxon>
    </lineage>
</organism>
<evidence type="ECO:0000256" key="4">
    <source>
        <dbReference type="PROSITE-ProRule" id="PRU00023"/>
    </source>
</evidence>
<dbReference type="Gene3D" id="1.25.40.20">
    <property type="entry name" value="Ankyrin repeat-containing domain"/>
    <property type="match status" value="4"/>
</dbReference>
<protein>
    <recommendedName>
        <fullName evidence="10">DUF676 domain-containing protein</fullName>
    </recommendedName>
</protein>
<feature type="repeat" description="ANK" evidence="4">
    <location>
        <begin position="930"/>
        <end position="962"/>
    </location>
</feature>
<sequence length="1799" mass="197487">MATIPPEPAANKKKHSKFDKQSITQGLNQLHAPKDYDADLKCVDIIAVPGLGSDMTHTWMCKGVHWLRDELMLPKAIPKARILVYGYRSQWFGPDAADIRLSNIGRDLVEAIKVDRRESKNKKRPIIFVGHSLGGLVVSKAVTVAKRESERFKGVIDCITSCVFLSTPFRGSEAQPWAKLIGRVGNVLGQAKYTSLLGTLKSGSTELDDLRDEFLTDVGSTRIDVECYFELERTNGVVIADEKVSTFDGMPRHPWARTHSEMNKFEGPKDNNYRQLSASLKDMSLQSFKKIKLRDDALKQEIVNDVRVDRILDGLELINPRRDLETIRRVSGLVKGVSPSSWIQDSEQYVQWCNEASSSSLWICGSAGKGKTMAAMAIVDELGQRCQDTSGASVLGHFFCDDHDKDKSKALNVLKSLAGQLLKARKDLAQHFFGEDIATRSGEQKSDVEYEFSSLPDLWKCLQQALSDPSLGTVFFVVNNLDQIELESRRQLLSAITPFCPPLPEDEEAPSGPFVKWLFLGARRDDIHESLKNASTLNLDDGSNSTKQDDDLRLYVAQKVRQIAEERKYSRALEYFVKSFIAFRARATSNYDWVNLVCLELENDELTQGSVRRRLEELPTDLYPMYDHVSHRVLQGVDIDVEYAKEILRCLLLVHTPPTLQELAILAGLPETDRENRTELKKHVERCGALAKMFKDGPETKVQLSHTSVREFLKSKASDWLSMGSEQIQHGVIALRCFDYVLAGVEAREGDDEEEATAAEAADDEDEEDNSDAESEDNDLESETESNTTNPGAEAKALLRYPVTEWIEHALHATADIVDNLGVADVFWLLGSKERAEWSRTYASFTSAAAQSGDTLEFDTDSTALHIAAYFGYLPLADLLLRSDQHDGEPHACDGQGLQPLYWACRRGHLDMVQRLCAAGADINYRSSEESKTALHAAVLSNNPEITSFALSHGASVDVTSKDVGSPLYMACDEGSLAIVQQLLERQANPNLLGGPEVTALNAAARSGQLDVVKILLQYGAELNPNVDYQRGNALWMACAYGGKETAEYLLGQGCNWDKPDSKDRLPIAIAAEEGYADIVVLLLQYDHRPESHEKALLSAAEADEPDVVRVLVQHCPMISHGDPFYEAASSGCTEIVEILTADGVDQGVLEKSLYEAVDCQYEGTVRVLLNMGINPNSEGPDYGNALQASAYDGTTNILQMLLHKGADPNLVYPNSDYGTALQAACYQGTVENVKILLDRGAIVNPDVSGEYGTPLTAACAQGNTEIVRLLLDHGADPNCEGGEYGFAIVAASEGGNEDILRLLLSHEANVDVNVKSPSGETPLTNAALELPLSCLELLVQHGAWLHVRDEDQDTALTNAACTGDSDSVRYLLEQGLDVQHIGNRGGALYLAIDGGKSLECVEVLVGYHVDVNQQGGLLHTPLQAAVHNMDLDCIQLLLDNHADVNLTGGKYHTALLAAVVADDIERVRLLLQHGADPLEAGGYYGSVLHAAIYADEPIGMIDLLLEHGADINAVHDRGTPLQVAAAYTTTDVTTHLLEKGADPNLVIGKHGTALQAACILQDDDVVDELLEYSADPLLRGGYYGSGFAAAAANGMEGYVKRWLEDDPAGDILVEALHFAVHFRQTDIVKVLLDHDVDVNVKSRLFGSAMLAVEAKITDTERAILEGDEDFWKADEEDQDEDDEDDDDDEDEDEEEEQEEEEEEDGQSEGDIDEDGSEDDEAEKEIRALLTPLTQTDTVEDNGGLPSNVEDNNGPASDASSDEGSTWENLKQGKTSRFGFRNALKKSIADKMDRMPVSF</sequence>
<feature type="compositionally biased region" description="Polar residues" evidence="5">
    <location>
        <begin position="1749"/>
        <end position="1773"/>
    </location>
</feature>
<dbReference type="SUPFAM" id="SSF48403">
    <property type="entry name" value="Ankyrin repeat"/>
    <property type="match status" value="3"/>
</dbReference>
<dbReference type="Gene3D" id="3.40.50.300">
    <property type="entry name" value="P-loop containing nucleotide triphosphate hydrolases"/>
    <property type="match status" value="1"/>
</dbReference>
<dbReference type="PANTHER" id="PTHR24126:SF14">
    <property type="entry name" value="ANK_REP_REGION DOMAIN-CONTAINING PROTEIN"/>
    <property type="match status" value="1"/>
</dbReference>
<dbReference type="RefSeq" id="XP_041562888.1">
    <property type="nucleotide sequence ID" value="XM_041697349.1"/>
</dbReference>
<evidence type="ECO:0000256" key="5">
    <source>
        <dbReference type="SAM" id="MobiDB-lite"/>
    </source>
</evidence>
<dbReference type="PROSITE" id="PS50297">
    <property type="entry name" value="ANK_REP_REGION"/>
    <property type="match status" value="5"/>
</dbReference>
<dbReference type="GeneID" id="64980699"/>
<evidence type="ECO:0000259" key="7">
    <source>
        <dbReference type="Pfam" id="PF24883"/>
    </source>
</evidence>
<name>A0A7R8ATZ9_9EURO</name>
<feature type="repeat" description="ANK" evidence="4">
    <location>
        <begin position="1484"/>
        <end position="1517"/>
    </location>
</feature>
<dbReference type="InterPro" id="IPR036770">
    <property type="entry name" value="Ankyrin_rpt-contain_sf"/>
</dbReference>
<feature type="repeat" description="ANK" evidence="4">
    <location>
        <begin position="896"/>
        <end position="928"/>
    </location>
</feature>
<reference evidence="8" key="1">
    <citation type="submission" date="2021-01" db="EMBL/GenBank/DDBJ databases">
        <authorList>
            <consortium name="Aspergillus puulaauensis MK2 genome sequencing consortium"/>
            <person name="Kazuki M."/>
            <person name="Futagami T."/>
        </authorList>
    </citation>
    <scope>NUCLEOTIDE SEQUENCE</scope>
    <source>
        <strain evidence="8">MK2</strain>
    </source>
</reference>
<comment type="similarity">
    <text evidence="1">Belongs to the putative lipase ROG1 family.</text>
</comment>
<gene>
    <name evidence="8" type="ORF">APUU_81005S</name>
</gene>
<feature type="repeat" description="ANK" evidence="4">
    <location>
        <begin position="1616"/>
        <end position="1644"/>
    </location>
</feature>
<keyword evidence="3 4" id="KW-0040">ANK repeat</keyword>
<feature type="repeat" description="ANK" evidence="4">
    <location>
        <begin position="1418"/>
        <end position="1450"/>
    </location>
</feature>
<evidence type="ECO:0000259" key="6">
    <source>
        <dbReference type="Pfam" id="PF05057"/>
    </source>
</evidence>
<dbReference type="KEGG" id="apuu:APUU_81005S"/>
<dbReference type="Pfam" id="PF24883">
    <property type="entry name" value="NPHP3_N"/>
    <property type="match status" value="1"/>
</dbReference>
<evidence type="ECO:0000256" key="2">
    <source>
        <dbReference type="ARBA" id="ARBA00022737"/>
    </source>
</evidence>
<feature type="repeat" description="ANK" evidence="4">
    <location>
        <begin position="1517"/>
        <end position="1549"/>
    </location>
</feature>
<evidence type="ECO:0000313" key="8">
    <source>
        <dbReference type="EMBL" id="BCS30702.1"/>
    </source>
</evidence>
<dbReference type="PROSITE" id="PS50088">
    <property type="entry name" value="ANK_REPEAT"/>
    <property type="match status" value="11"/>
</dbReference>
<dbReference type="Pfam" id="PF12796">
    <property type="entry name" value="Ank_2"/>
    <property type="match status" value="7"/>
</dbReference>
<feature type="domain" description="DUF676" evidence="6">
    <location>
        <begin position="68"/>
        <end position="173"/>
    </location>
</feature>
<dbReference type="InterPro" id="IPR002110">
    <property type="entry name" value="Ankyrin_rpt"/>
</dbReference>
<dbReference type="InterPro" id="IPR007751">
    <property type="entry name" value="DUF676_lipase-like"/>
</dbReference>
<feature type="repeat" description="ANK" evidence="4">
    <location>
        <begin position="1352"/>
        <end position="1384"/>
    </location>
</feature>
<keyword evidence="2" id="KW-0677">Repeat</keyword>
<feature type="repeat" description="ANK" evidence="4">
    <location>
        <begin position="1319"/>
        <end position="1351"/>
    </location>
</feature>
<dbReference type="SMART" id="SM00248">
    <property type="entry name" value="ANK"/>
    <property type="match status" value="21"/>
</dbReference>
<reference evidence="8" key="2">
    <citation type="submission" date="2021-02" db="EMBL/GenBank/DDBJ databases">
        <title>Aspergillus puulaauensis MK2 genome sequence.</title>
        <authorList>
            <person name="Futagami T."/>
            <person name="Mori K."/>
            <person name="Kadooka C."/>
            <person name="Tanaka T."/>
        </authorList>
    </citation>
    <scope>NUCLEOTIDE SEQUENCE</scope>
    <source>
        <strain evidence="8">MK2</strain>
    </source>
</reference>
<evidence type="ECO:0008006" key="10">
    <source>
        <dbReference type="Google" id="ProtNLM"/>
    </source>
</evidence>
<feature type="repeat" description="ANK" evidence="4">
    <location>
        <begin position="963"/>
        <end position="995"/>
    </location>
</feature>
<dbReference type="InterPro" id="IPR056884">
    <property type="entry name" value="NPHP3-like_N"/>
</dbReference>
<feature type="compositionally biased region" description="Acidic residues" evidence="5">
    <location>
        <begin position="749"/>
        <end position="784"/>
    </location>
</feature>
<dbReference type="InterPro" id="IPR029058">
    <property type="entry name" value="AB_hydrolase_fold"/>
</dbReference>
<dbReference type="EMBL" id="AP024450">
    <property type="protein sequence ID" value="BCS30702.1"/>
    <property type="molecule type" value="Genomic_DNA"/>
</dbReference>
<feature type="region of interest" description="Disordered" evidence="5">
    <location>
        <begin position="1667"/>
        <end position="1773"/>
    </location>
</feature>